<proteinExistence type="predicted"/>
<protein>
    <submittedName>
        <fullName evidence="2">Uncharacterized protein</fullName>
    </submittedName>
</protein>
<dbReference type="EMBL" id="AP028956">
    <property type="protein sequence ID" value="BET39565.1"/>
    <property type="molecule type" value="Genomic_DNA"/>
</dbReference>
<gene>
    <name evidence="2" type="ORF">SAP269_21540</name>
</gene>
<keyword evidence="1" id="KW-0472">Membrane</keyword>
<keyword evidence="1" id="KW-0812">Transmembrane</keyword>
<accession>A0ABN7BX95</accession>
<sequence length="49" mass="5971">MLNFEMQNYLGYEKNQHKIYSVNKFNQLSIIIFINFLVLIIIEVNIFLF</sequence>
<dbReference type="Proteomes" id="UP001473424">
    <property type="component" value="Plasmid pSAP_1"/>
</dbReference>
<evidence type="ECO:0000313" key="3">
    <source>
        <dbReference type="Proteomes" id="UP001473424"/>
    </source>
</evidence>
<keyword evidence="2" id="KW-0614">Plasmid</keyword>
<geneLocation type="plasmid" evidence="2 3">
    <name>pSAP_1</name>
</geneLocation>
<reference evidence="3" key="1">
    <citation type="journal article" date="2024" name="FEMS Microbiol. Lett.">
        <title>Genomic insights into Spiroplasma endosymbionts that induce male-killing and protective phenotypes in the pea aphid.</title>
        <authorList>
            <person name="Arai H."/>
            <person name="Legeai F."/>
            <person name="Kageyama D."/>
            <person name="Sugio A."/>
            <person name="Simon J.C."/>
        </authorList>
    </citation>
    <scope>NUCLEOTIDE SEQUENCE [LARGE SCALE GENOMIC DNA]</scope>
    <source>
        <strain evidence="3">sAp269</strain>
        <plasmid evidence="3">pSAP_1</plasmid>
    </source>
</reference>
<evidence type="ECO:0000256" key="1">
    <source>
        <dbReference type="SAM" id="Phobius"/>
    </source>
</evidence>
<keyword evidence="3" id="KW-1185">Reference proteome</keyword>
<evidence type="ECO:0000313" key="2">
    <source>
        <dbReference type="EMBL" id="BET39565.1"/>
    </source>
</evidence>
<feature type="transmembrane region" description="Helical" evidence="1">
    <location>
        <begin position="28"/>
        <end position="48"/>
    </location>
</feature>
<name>A0ABN7BX95_9MOLU</name>
<keyword evidence="1" id="KW-1133">Transmembrane helix</keyword>
<organism evidence="2 3">
    <name type="scientific">Spiroplasma ixodetis</name>
    <dbReference type="NCBI Taxonomy" id="2141"/>
    <lineage>
        <taxon>Bacteria</taxon>
        <taxon>Bacillati</taxon>
        <taxon>Mycoplasmatota</taxon>
        <taxon>Mollicutes</taxon>
        <taxon>Entomoplasmatales</taxon>
        <taxon>Spiroplasmataceae</taxon>
        <taxon>Spiroplasma</taxon>
    </lineage>
</organism>